<dbReference type="Pfam" id="PF13224">
    <property type="entry name" value="DUF4032"/>
    <property type="match status" value="1"/>
</dbReference>
<dbReference type="OrthoDB" id="1550523at2"/>
<evidence type="ECO:0000259" key="2">
    <source>
        <dbReference type="Pfam" id="PF13224"/>
    </source>
</evidence>
<dbReference type="eggNOG" id="COG3642">
    <property type="taxonomic scope" value="Bacteria"/>
</dbReference>
<dbReference type="RefSeq" id="WP_015749974.1">
    <property type="nucleotide sequence ID" value="NC_013235.1"/>
</dbReference>
<dbReference type="AlphaFoldDB" id="C8X9W5"/>
<dbReference type="SUPFAM" id="SSF56112">
    <property type="entry name" value="Protein kinase-like (PK-like)"/>
    <property type="match status" value="1"/>
</dbReference>
<dbReference type="HOGENOM" id="CLU_035793_0_0_11"/>
<feature type="compositionally biased region" description="Acidic residues" evidence="1">
    <location>
        <begin position="411"/>
        <end position="446"/>
    </location>
</feature>
<organism evidence="3 4">
    <name type="scientific">Nakamurella multipartita (strain ATCC 700099 / DSM 44233 / CIP 104796 / JCM 9543 / NBRC 105858 / Y-104)</name>
    <name type="common">Microsphaera multipartita</name>
    <dbReference type="NCBI Taxonomy" id="479431"/>
    <lineage>
        <taxon>Bacteria</taxon>
        <taxon>Bacillati</taxon>
        <taxon>Actinomycetota</taxon>
        <taxon>Actinomycetes</taxon>
        <taxon>Nakamurellales</taxon>
        <taxon>Nakamurellaceae</taxon>
        <taxon>Nakamurella</taxon>
    </lineage>
</organism>
<protein>
    <recommendedName>
        <fullName evidence="2">DUF4032 domain-containing protein</fullName>
    </recommendedName>
</protein>
<gene>
    <name evidence="3" type="ordered locus">Namu_4891</name>
</gene>
<dbReference type="EMBL" id="CP001737">
    <property type="protein sequence ID" value="ACV81165.1"/>
    <property type="molecule type" value="Genomic_DNA"/>
</dbReference>
<dbReference type="Pfam" id="PF06293">
    <property type="entry name" value="Kdo"/>
    <property type="match status" value="1"/>
</dbReference>
<sequence length="446" mass="50220">MQFATGPDPMDLLTLPWSTALERWPKEKLVSLPRGISRHVVRFVRIGGIVYAIKEISQGLAEHEYGLLRELAKRELPVVQAVGVVANRMTPEGEPLDAALVTKHLKFSLPYRALFSRRMDPELETKLLDALAELLVRLHLVGFAWKDCSLSNTLFRRDAGALAAYLVDAETGELRESLSKGQRLQDLDIVETNVAGELLDLQMSGLLPESIDPLETAMSVIERYERLWELLTAPQTMGDDEWWRIEQRLRKLNELGFDVAQIHINEHDGDPHVMVQTQVVDAGHHRKRLFALTGINVQENQARRILNDLDTYRSQAVMPGTEVDEDTVAHHYVTDVYDPVVEAIPAGLAEKLEPAEVFHEVLEHRWYLTQAAEREVSMDYATQSYMQTVLRHRPDEKAFLDSSLMGVGALDADDISDDPPDSDPEENDPADVDMSDDDMSDDAQAG</sequence>
<dbReference type="STRING" id="479431.Namu_4891"/>
<accession>C8X9W5</accession>
<feature type="region of interest" description="Disordered" evidence="1">
    <location>
        <begin position="409"/>
        <end position="446"/>
    </location>
</feature>
<reference evidence="4" key="1">
    <citation type="submission" date="2009-09" db="EMBL/GenBank/DDBJ databases">
        <title>The complete genome of Nakamurella multipartita DSM 44233.</title>
        <authorList>
            <consortium name="US DOE Joint Genome Institute (JGI-PGF)"/>
            <person name="Lucas S."/>
            <person name="Copeland A."/>
            <person name="Lapidus A."/>
            <person name="Glavina del Rio T."/>
            <person name="Dalin E."/>
            <person name="Tice H."/>
            <person name="Bruce D."/>
            <person name="Goodwin L."/>
            <person name="Pitluck S."/>
            <person name="Kyrpides N."/>
            <person name="Mavromatis K."/>
            <person name="Ivanova N."/>
            <person name="Ovchinnikova G."/>
            <person name="Sims D."/>
            <person name="Meincke L."/>
            <person name="Brettin T."/>
            <person name="Detter J.C."/>
            <person name="Han C."/>
            <person name="Larimer F."/>
            <person name="Land M."/>
            <person name="Hauser L."/>
            <person name="Markowitz V."/>
            <person name="Cheng J.-F."/>
            <person name="Hugenholtz P."/>
            <person name="Woyke T."/>
            <person name="Wu D."/>
            <person name="Klenk H.-P."/>
            <person name="Eisen J.A."/>
        </authorList>
    </citation>
    <scope>NUCLEOTIDE SEQUENCE [LARGE SCALE GENOMIC DNA]</scope>
    <source>
        <strain evidence="4">ATCC 700099 / DSM 44233 / CIP 104796 / JCM 9543 / NBRC 105858 / Y-104</strain>
    </source>
</reference>
<dbReference type="Proteomes" id="UP000002218">
    <property type="component" value="Chromosome"/>
</dbReference>
<evidence type="ECO:0000313" key="4">
    <source>
        <dbReference type="Proteomes" id="UP000002218"/>
    </source>
</evidence>
<proteinExistence type="predicted"/>
<keyword evidence="4" id="KW-1185">Reference proteome</keyword>
<dbReference type="InterPro" id="IPR025111">
    <property type="entry name" value="DUF4032"/>
</dbReference>
<dbReference type="InterPro" id="IPR011009">
    <property type="entry name" value="Kinase-like_dom_sf"/>
</dbReference>
<dbReference type="InParanoid" id="C8X9W5"/>
<reference evidence="3 4" key="2">
    <citation type="journal article" date="2010" name="Stand. Genomic Sci.">
        <title>Complete genome sequence of Nakamurella multipartita type strain (Y-104).</title>
        <authorList>
            <person name="Tice H."/>
            <person name="Mayilraj S."/>
            <person name="Sims D."/>
            <person name="Lapidus A."/>
            <person name="Nolan M."/>
            <person name="Lucas S."/>
            <person name="Glavina Del Rio T."/>
            <person name="Copeland A."/>
            <person name="Cheng J.F."/>
            <person name="Meincke L."/>
            <person name="Bruce D."/>
            <person name="Goodwin L."/>
            <person name="Pitluck S."/>
            <person name="Ivanova N."/>
            <person name="Mavromatis K."/>
            <person name="Ovchinnikova G."/>
            <person name="Pati A."/>
            <person name="Chen A."/>
            <person name="Palaniappan K."/>
            <person name="Land M."/>
            <person name="Hauser L."/>
            <person name="Chang Y.J."/>
            <person name="Jeffries C.D."/>
            <person name="Detter J.C."/>
            <person name="Brettin T."/>
            <person name="Rohde M."/>
            <person name="Goker M."/>
            <person name="Bristow J."/>
            <person name="Eisen J.A."/>
            <person name="Markowitz V."/>
            <person name="Hugenholtz P."/>
            <person name="Kyrpides N.C."/>
            <person name="Klenk H.P."/>
            <person name="Chen F."/>
        </authorList>
    </citation>
    <scope>NUCLEOTIDE SEQUENCE [LARGE SCALE GENOMIC DNA]</scope>
    <source>
        <strain evidence="4">ATCC 700099 / DSM 44233 / CIP 104796 / JCM 9543 / NBRC 105858 / Y-104</strain>
    </source>
</reference>
<evidence type="ECO:0000313" key="3">
    <source>
        <dbReference type="EMBL" id="ACV81165.1"/>
    </source>
</evidence>
<feature type="domain" description="DUF4032" evidence="2">
    <location>
        <begin position="226"/>
        <end position="390"/>
    </location>
</feature>
<evidence type="ECO:0000256" key="1">
    <source>
        <dbReference type="SAM" id="MobiDB-lite"/>
    </source>
</evidence>
<name>C8X9W5_NAKMY</name>
<dbReference type="KEGG" id="nml:Namu_4891"/>